<dbReference type="SUPFAM" id="SSF159941">
    <property type="entry name" value="MM3350-like"/>
    <property type="match status" value="1"/>
</dbReference>
<dbReference type="GO" id="GO:0015074">
    <property type="term" value="P:DNA integration"/>
    <property type="evidence" value="ECO:0007669"/>
    <property type="project" value="UniProtKB-KW"/>
</dbReference>
<dbReference type="Pfam" id="PF00589">
    <property type="entry name" value="Phage_integrase"/>
    <property type="match status" value="1"/>
</dbReference>
<dbReference type="GO" id="GO:0003677">
    <property type="term" value="F:DNA binding"/>
    <property type="evidence" value="ECO:0007669"/>
    <property type="project" value="UniProtKB-UniRule"/>
</dbReference>
<dbReference type="KEGG" id="amr:AM1_B0187"/>
<evidence type="ECO:0000313" key="8">
    <source>
        <dbReference type="EMBL" id="ABW31907.1"/>
    </source>
</evidence>
<dbReference type="SUPFAM" id="SSF56349">
    <property type="entry name" value="DNA breaking-rejoining enzymes"/>
    <property type="match status" value="1"/>
</dbReference>
<dbReference type="InterPro" id="IPR004107">
    <property type="entry name" value="Integrase_SAM-like_N"/>
</dbReference>
<dbReference type="Pfam" id="PF07929">
    <property type="entry name" value="PRiA4_ORF3"/>
    <property type="match status" value="1"/>
</dbReference>
<dbReference type="InterPro" id="IPR011010">
    <property type="entry name" value="DNA_brk_join_enz"/>
</dbReference>
<evidence type="ECO:0000313" key="9">
    <source>
        <dbReference type="Proteomes" id="UP000000268"/>
    </source>
</evidence>
<dbReference type="AlphaFoldDB" id="A8ZL79"/>
<dbReference type="CDD" id="cd00397">
    <property type="entry name" value="DNA_BRE_C"/>
    <property type="match status" value="1"/>
</dbReference>
<keyword evidence="8" id="KW-0614">Plasmid</keyword>
<dbReference type="PANTHER" id="PTHR41878:SF1">
    <property type="entry name" value="TNPR PROTEIN"/>
    <property type="match status" value="1"/>
</dbReference>
<reference evidence="8 9" key="1">
    <citation type="journal article" date="2008" name="Proc. Natl. Acad. Sci. U.S.A.">
        <title>Niche adaptation and genome expansion in the chlorophyll d-producing cyanobacterium Acaryochloris marina.</title>
        <authorList>
            <person name="Swingley W.D."/>
            <person name="Chen M."/>
            <person name="Cheung P.C."/>
            <person name="Conrad A.L."/>
            <person name="Dejesa L.C."/>
            <person name="Hao J."/>
            <person name="Honchak B.M."/>
            <person name="Karbach L.E."/>
            <person name="Kurdoglu A."/>
            <person name="Lahiri S."/>
            <person name="Mastrian S.D."/>
            <person name="Miyashita H."/>
            <person name="Page L."/>
            <person name="Ramakrishna P."/>
            <person name="Satoh S."/>
            <person name="Sattley W.M."/>
            <person name="Shimada Y."/>
            <person name="Taylor H.L."/>
            <person name="Tomo T."/>
            <person name="Tsuchiya T."/>
            <person name="Wang Z.T."/>
            <person name="Raymond J."/>
            <person name="Mimuro M."/>
            <person name="Blankenship R.E."/>
            <person name="Touchman J.W."/>
        </authorList>
    </citation>
    <scope>NUCLEOTIDE SEQUENCE [LARGE SCALE GENOMIC DNA]</scope>
    <source>
        <strain evidence="9">MBIC 11017</strain>
        <plasmid evidence="9">Plasmid pREB2</plasmid>
    </source>
</reference>
<evidence type="ECO:0000259" key="7">
    <source>
        <dbReference type="PROSITE" id="PS51900"/>
    </source>
</evidence>
<protein>
    <submittedName>
        <fullName evidence="8">Phage integrase / plasmid pRiA4b ORF-3-like protein</fullName>
    </submittedName>
</protein>
<feature type="domain" description="Tyr recombinase" evidence="6">
    <location>
        <begin position="140"/>
        <end position="324"/>
    </location>
</feature>
<dbReference type="HOGENOM" id="CLU_418996_0_0_3"/>
<dbReference type="InterPro" id="IPR013762">
    <property type="entry name" value="Integrase-like_cat_sf"/>
</dbReference>
<dbReference type="GO" id="GO:0006310">
    <property type="term" value="P:DNA recombination"/>
    <property type="evidence" value="ECO:0007669"/>
    <property type="project" value="UniProtKB-KW"/>
</dbReference>
<dbReference type="RefSeq" id="WP_012167057.1">
    <property type="nucleotide sequence ID" value="NC_009927.1"/>
</dbReference>
<dbReference type="EMBL" id="CP000839">
    <property type="protein sequence ID" value="ABW31907.1"/>
    <property type="molecule type" value="Genomic_DNA"/>
</dbReference>
<evidence type="ECO:0000256" key="1">
    <source>
        <dbReference type="ARBA" id="ARBA00022908"/>
    </source>
</evidence>
<name>A8ZL79_ACAM1</name>
<dbReference type="InterPro" id="IPR044068">
    <property type="entry name" value="CB"/>
</dbReference>
<evidence type="ECO:0000256" key="4">
    <source>
        <dbReference type="PROSITE-ProRule" id="PRU01248"/>
    </source>
</evidence>
<evidence type="ECO:0000259" key="6">
    <source>
        <dbReference type="PROSITE" id="PS51898"/>
    </source>
</evidence>
<organism evidence="8 9">
    <name type="scientific">Acaryochloris marina (strain MBIC 11017)</name>
    <dbReference type="NCBI Taxonomy" id="329726"/>
    <lineage>
        <taxon>Bacteria</taxon>
        <taxon>Bacillati</taxon>
        <taxon>Cyanobacteriota</taxon>
        <taxon>Cyanophyceae</taxon>
        <taxon>Acaryochloridales</taxon>
        <taxon>Acaryochloridaceae</taxon>
        <taxon>Acaryochloris</taxon>
    </lineage>
</organism>
<dbReference type="InterPro" id="IPR012912">
    <property type="entry name" value="Plasmid_pRiA4b_Orf3-like"/>
</dbReference>
<dbReference type="Gene3D" id="1.10.443.10">
    <property type="entry name" value="Intergrase catalytic core"/>
    <property type="match status" value="1"/>
</dbReference>
<evidence type="ECO:0000256" key="5">
    <source>
        <dbReference type="SAM" id="MobiDB-lite"/>
    </source>
</evidence>
<dbReference type="InterPro" id="IPR002104">
    <property type="entry name" value="Integrase_catalytic"/>
</dbReference>
<gene>
    <name evidence="8" type="ordered locus">AM1_B0187</name>
</gene>
<keyword evidence="1" id="KW-0229">DNA integration</keyword>
<sequence length="654" mass="75178">MAIPEVNLIVLADQAATPIDAARSRTQPATTPLADLRWMRVEEFLRSREIRPNTHKAYERDLKQLMDWTPKGWHEITSRDLDRYKTYLKTEPNHRGKLRKCATINRSLAALQSFFKWLTVRDYITKNPALLLEKLKSDPLLPQEFSQDEVDNLYQAICDRGFHSFRDRALLHLIDHGLRASEIQGLNVGDYDGQRVHIREAKADSVGSVPLLSKARRAFDQYKQWREQQGEVLEDESPLFVSHSNNSKGQRLQYWGIYKIFKAIADIAEVENAHPHRGRHTLATRLVMKDMDSILARKVTRHKSEQSFVRYSDRGIELKAEQQFYEVHGEAPGGEDGIVEDQLEGIELKAVVEEPANWPKIKAVGLPLNTVQVRLTLEVSGKKKGKVRKEIEERVFSPFQMVKPKPRGNEYELMVVVEGGDTLSAITDQMKWDMELLGELDDCEVKVAWLDQQESTGEVTLESQEDESAFAESSAGQRPTSTSSVYQMKIMLLGVRPQVWRRIQVPETTTLAQLHSVLQVVMGWEGYHLHQFSDSEDEAMTLAELIEDDLFSFGYLYDFGDMWRHEIKVEKRLESKPGKNYPICLAGKRACPPEDCGGDWGYARLLRVLNNPRHPEHEERLEWVGSDFDPKAFDLEEVNQALKELEVETMSYFD</sequence>
<dbReference type="PANTHER" id="PTHR41878">
    <property type="entry name" value="LEXA REPRESSOR-RELATED"/>
    <property type="match status" value="1"/>
</dbReference>
<keyword evidence="3" id="KW-0233">DNA recombination</keyword>
<geneLocation type="plasmid" evidence="8 9">
    <name>pREB2</name>
</geneLocation>
<dbReference type="Proteomes" id="UP000000268">
    <property type="component" value="Plasmid pREB2"/>
</dbReference>
<evidence type="ECO:0000256" key="2">
    <source>
        <dbReference type="ARBA" id="ARBA00023125"/>
    </source>
</evidence>
<keyword evidence="2 4" id="KW-0238">DNA-binding</keyword>
<dbReference type="InterPro" id="IPR010998">
    <property type="entry name" value="Integrase_recombinase_N"/>
</dbReference>
<dbReference type="PROSITE" id="PS51898">
    <property type="entry name" value="TYR_RECOMBINASE"/>
    <property type="match status" value="1"/>
</dbReference>
<accession>A8ZL79</accession>
<evidence type="ECO:0000256" key="3">
    <source>
        <dbReference type="ARBA" id="ARBA00023172"/>
    </source>
</evidence>
<dbReference type="PROSITE" id="PS51900">
    <property type="entry name" value="CB"/>
    <property type="match status" value="1"/>
</dbReference>
<feature type="domain" description="Core-binding (CB)" evidence="7">
    <location>
        <begin position="26"/>
        <end position="119"/>
    </location>
</feature>
<dbReference type="Pfam" id="PF13495">
    <property type="entry name" value="Phage_int_SAM_4"/>
    <property type="match status" value="1"/>
</dbReference>
<proteinExistence type="predicted"/>
<dbReference type="Gene3D" id="3.10.290.30">
    <property type="entry name" value="MM3350-like"/>
    <property type="match status" value="1"/>
</dbReference>
<dbReference type="InterPro" id="IPR024047">
    <property type="entry name" value="MM3350-like_sf"/>
</dbReference>
<feature type="region of interest" description="Disordered" evidence="5">
    <location>
        <begin position="456"/>
        <end position="480"/>
    </location>
</feature>
<keyword evidence="9" id="KW-1185">Reference proteome</keyword>
<dbReference type="Gene3D" id="1.10.150.130">
    <property type="match status" value="1"/>
</dbReference>